<comment type="caution">
    <text evidence="1">The sequence shown here is derived from an EMBL/GenBank/DDBJ whole genome shotgun (WGS) entry which is preliminary data.</text>
</comment>
<gene>
    <name evidence="1" type="ORF">SDC9_207588</name>
</gene>
<dbReference type="EMBL" id="VSSQ01134384">
    <property type="protein sequence ID" value="MPN59866.1"/>
    <property type="molecule type" value="Genomic_DNA"/>
</dbReference>
<protein>
    <recommendedName>
        <fullName evidence="2">HlyD family secretion protein</fullName>
    </recommendedName>
</protein>
<organism evidence="1">
    <name type="scientific">bioreactor metagenome</name>
    <dbReference type="NCBI Taxonomy" id="1076179"/>
    <lineage>
        <taxon>unclassified sequences</taxon>
        <taxon>metagenomes</taxon>
        <taxon>ecological metagenomes</taxon>
    </lineage>
</organism>
<name>A0A645J8W1_9ZZZZ</name>
<evidence type="ECO:0008006" key="2">
    <source>
        <dbReference type="Google" id="ProtNLM"/>
    </source>
</evidence>
<evidence type="ECO:0000313" key="1">
    <source>
        <dbReference type="EMBL" id="MPN59866.1"/>
    </source>
</evidence>
<accession>A0A645J8W1</accession>
<sequence>MTGSGDFGAGTAPVEITLYLHARPEKPIPARIVAVSPRPILTERKLYCYMIRVQPESGDPLELRDGMRGIAKISGETVSLGYYLFRNLILRYRQW</sequence>
<reference evidence="1" key="1">
    <citation type="submission" date="2019-08" db="EMBL/GenBank/DDBJ databases">
        <authorList>
            <person name="Kucharzyk K."/>
            <person name="Murdoch R.W."/>
            <person name="Higgins S."/>
            <person name="Loffler F."/>
        </authorList>
    </citation>
    <scope>NUCLEOTIDE SEQUENCE</scope>
</reference>
<proteinExistence type="predicted"/>
<dbReference type="AlphaFoldDB" id="A0A645J8W1"/>